<evidence type="ECO:0000256" key="4">
    <source>
        <dbReference type="ARBA" id="ARBA00022692"/>
    </source>
</evidence>
<evidence type="ECO:0000256" key="2">
    <source>
        <dbReference type="ARBA" id="ARBA00007171"/>
    </source>
</evidence>
<dbReference type="InterPro" id="IPR001460">
    <property type="entry name" value="PCN-bd_Tpept"/>
</dbReference>
<evidence type="ECO:0000313" key="14">
    <source>
        <dbReference type="EMBL" id="SCB87947.1"/>
    </source>
</evidence>
<dbReference type="InterPro" id="IPR050515">
    <property type="entry name" value="Beta-lactam/transpept"/>
</dbReference>
<feature type="domain" description="Penicillin-binding protein transpeptidase" evidence="11">
    <location>
        <begin position="345"/>
        <end position="668"/>
    </location>
</feature>
<gene>
    <name evidence="14" type="ORF">GA0061075_10516</name>
    <name evidence="13" type="ORF">HF960_04395</name>
</gene>
<dbReference type="PANTHER" id="PTHR30627:SF2">
    <property type="entry name" value="PEPTIDOGLYCAN D,D-TRANSPEPTIDASE MRDA"/>
    <property type="match status" value="1"/>
</dbReference>
<evidence type="ECO:0000256" key="8">
    <source>
        <dbReference type="ARBA" id="ARBA00023136"/>
    </source>
</evidence>
<dbReference type="GO" id="GO:0071972">
    <property type="term" value="F:peptidoglycan L,D-transpeptidase activity"/>
    <property type="evidence" value="ECO:0007669"/>
    <property type="project" value="TreeGrafter"/>
</dbReference>
<keyword evidence="7 10" id="KW-1133">Transmembrane helix</keyword>
<dbReference type="Gene3D" id="3.40.710.10">
    <property type="entry name" value="DD-peptidase/beta-lactamase superfamily"/>
    <property type="match status" value="1"/>
</dbReference>
<evidence type="ECO:0000256" key="10">
    <source>
        <dbReference type="SAM" id="Phobius"/>
    </source>
</evidence>
<dbReference type="Gene3D" id="3.90.1310.10">
    <property type="entry name" value="Penicillin-binding protein 2a (Domain 2)"/>
    <property type="match status" value="1"/>
</dbReference>
<keyword evidence="6" id="KW-0573">Peptidoglycan synthesis</keyword>
<dbReference type="Proteomes" id="UP000585749">
    <property type="component" value="Unassembled WGS sequence"/>
</dbReference>
<dbReference type="GO" id="GO:0008360">
    <property type="term" value="P:regulation of cell shape"/>
    <property type="evidence" value="ECO:0007669"/>
    <property type="project" value="UniProtKB-KW"/>
</dbReference>
<keyword evidence="5" id="KW-0133">Cell shape</keyword>
<dbReference type="RefSeq" id="WP_074427136.1">
    <property type="nucleotide sequence ID" value="NZ_BJEG01000003.1"/>
</dbReference>
<dbReference type="EMBL" id="JAAXPM010000004">
    <property type="protein sequence ID" value="NKY66910.1"/>
    <property type="molecule type" value="Genomic_DNA"/>
</dbReference>
<keyword evidence="4 10" id="KW-0812">Transmembrane</keyword>
<dbReference type="GO" id="GO:0005886">
    <property type="term" value="C:plasma membrane"/>
    <property type="evidence" value="ECO:0007669"/>
    <property type="project" value="UniProtKB-SubCell"/>
</dbReference>
<keyword evidence="3" id="KW-1003">Cell membrane</keyword>
<protein>
    <submittedName>
        <fullName evidence="13 14">Penicillin-binding protein 2</fullName>
    </submittedName>
</protein>
<keyword evidence="9" id="KW-0961">Cell wall biogenesis/degradation</keyword>
<evidence type="ECO:0000313" key="13">
    <source>
        <dbReference type="EMBL" id="NKY66910.1"/>
    </source>
</evidence>
<evidence type="ECO:0000313" key="16">
    <source>
        <dbReference type="Proteomes" id="UP000585749"/>
    </source>
</evidence>
<comment type="similarity">
    <text evidence="2">Belongs to the transpeptidase family.</text>
</comment>
<feature type="domain" description="Penicillin-binding protein dimerisation" evidence="12">
    <location>
        <begin position="68"/>
        <end position="304"/>
    </location>
</feature>
<keyword evidence="14" id="KW-0131">Cell cycle</keyword>
<sequence>MRSPKRRSGRLKIKKGSMSRIPVRLNVLMGIVILMLVALGWRLVNLQITDSAKYKTEVTSSESSIEKINVQRGLIYDSTGKVLVTNKGSQAITYTKPRTITNKGMYDIANQVGSYLKINDDQQVSTANFAMYYIQSPKRAAKVVEASGTTSAPGTDQYVDDLTDYIANHKSEFTLNDVQLNKVKIFQKMANAYSLSTVYLKENDVSQEEIANIGERQSKMPGVRVGIYYTRDYPGGQDIKSLIGATSTSKSGLPSDSVNELLTKGYARDDIVGTSYLEKQYEDTLKGSKGRVKVTTSKDGQTTEDKIYAGQAGGDLNLTINNKFQEDVEKILRDNIPGGNTTGAYAVVLNPKTGGVYASSGVNRDASTGALTSDALSTVNQANVVGSVVKPATITTGFMNNVITPQNNVLTDQPIKVAGTSPKTSWWNQNGSGNMPLTADKALMMSSNTYVMQVMLKLGGLNYYDGMSLASLPTSVFQTMRDGFSRFGLGVKTGIDLPGEITGLRGKTTREDIGKALDESFGQYDTYTTMQLAQYVATIANGGYRVRPHIVQSITNHNAKNQKTTTTIPTEVMGTVNWNADQRQLIWDGMNEVVHSSSSYATGAGLKDIKPAVSAKTGTAETFTNGQATLTSSLISFVPNSNVALAIVVPGVDQATENVNQKIAKAIYAAYWKDVEHANSADK</sequence>
<dbReference type="GO" id="GO:0009252">
    <property type="term" value="P:peptidoglycan biosynthetic process"/>
    <property type="evidence" value="ECO:0007669"/>
    <property type="project" value="UniProtKB-KW"/>
</dbReference>
<dbReference type="Gene3D" id="1.10.10.1230">
    <property type="entry name" value="Penicillin-binding protein, N-terminal non-catalytic domain, head sub-domain"/>
    <property type="match status" value="1"/>
</dbReference>
<dbReference type="OrthoDB" id="9770103at2"/>
<organism evidence="13 16">
    <name type="scientific">Weissella hellenica</name>
    <dbReference type="NCBI Taxonomy" id="46256"/>
    <lineage>
        <taxon>Bacteria</taxon>
        <taxon>Bacillati</taxon>
        <taxon>Bacillota</taxon>
        <taxon>Bacilli</taxon>
        <taxon>Lactobacillales</taxon>
        <taxon>Lactobacillaceae</taxon>
        <taxon>Weissella</taxon>
    </lineage>
</organism>
<comment type="subcellular location">
    <subcellularLocation>
        <location evidence="1">Cell membrane</location>
        <topology evidence="1">Single-pass membrane protein</topology>
    </subcellularLocation>
</comment>
<dbReference type="AlphaFoldDB" id="A0A4Y4G0D5"/>
<dbReference type="InterPro" id="IPR005311">
    <property type="entry name" value="PBP_dimer"/>
</dbReference>
<dbReference type="Proteomes" id="UP000182448">
    <property type="component" value="Unassembled WGS sequence"/>
</dbReference>
<dbReference type="SUPFAM" id="SSF56519">
    <property type="entry name" value="Penicillin binding protein dimerisation domain"/>
    <property type="match status" value="1"/>
</dbReference>
<dbReference type="GO" id="GO:0071555">
    <property type="term" value="P:cell wall organization"/>
    <property type="evidence" value="ECO:0007669"/>
    <property type="project" value="UniProtKB-KW"/>
</dbReference>
<reference evidence="13 16" key="2">
    <citation type="submission" date="2020-04" db="EMBL/GenBank/DDBJ databases">
        <title>MicrobeNet Type strains.</title>
        <authorList>
            <person name="Nicholson A.C."/>
        </authorList>
    </citation>
    <scope>NUCLEOTIDE SEQUENCE [LARGE SCALE GENOMIC DNA]</scope>
    <source>
        <strain evidence="13 16">CCUG 33494</strain>
    </source>
</reference>
<comment type="caution">
    <text evidence="13">The sequence shown here is derived from an EMBL/GenBank/DDBJ whole genome shotgun (WGS) entry which is preliminary data.</text>
</comment>
<evidence type="ECO:0000259" key="12">
    <source>
        <dbReference type="Pfam" id="PF03717"/>
    </source>
</evidence>
<dbReference type="EMBL" id="FMAW01000005">
    <property type="protein sequence ID" value="SCB87947.1"/>
    <property type="molecule type" value="Genomic_DNA"/>
</dbReference>
<evidence type="ECO:0000259" key="11">
    <source>
        <dbReference type="Pfam" id="PF00905"/>
    </source>
</evidence>
<evidence type="ECO:0000256" key="3">
    <source>
        <dbReference type="ARBA" id="ARBA00022475"/>
    </source>
</evidence>
<dbReference type="GO" id="GO:0051301">
    <property type="term" value="P:cell division"/>
    <property type="evidence" value="ECO:0007669"/>
    <property type="project" value="UniProtKB-KW"/>
</dbReference>
<dbReference type="InterPro" id="IPR012338">
    <property type="entry name" value="Beta-lactam/transpept-like"/>
</dbReference>
<dbReference type="GO" id="GO:0008658">
    <property type="term" value="F:penicillin binding"/>
    <property type="evidence" value="ECO:0007669"/>
    <property type="project" value="InterPro"/>
</dbReference>
<evidence type="ECO:0000256" key="1">
    <source>
        <dbReference type="ARBA" id="ARBA00004162"/>
    </source>
</evidence>
<dbReference type="Pfam" id="PF00905">
    <property type="entry name" value="Transpeptidase"/>
    <property type="match status" value="1"/>
</dbReference>
<dbReference type="Pfam" id="PF03717">
    <property type="entry name" value="PBP_dimer"/>
    <property type="match status" value="1"/>
</dbReference>
<dbReference type="PANTHER" id="PTHR30627">
    <property type="entry name" value="PEPTIDOGLYCAN D,D-TRANSPEPTIDASE"/>
    <property type="match status" value="1"/>
</dbReference>
<evidence type="ECO:0000256" key="9">
    <source>
        <dbReference type="ARBA" id="ARBA00023316"/>
    </source>
</evidence>
<keyword evidence="14" id="KW-0132">Cell division</keyword>
<evidence type="ECO:0000313" key="15">
    <source>
        <dbReference type="Proteomes" id="UP000182448"/>
    </source>
</evidence>
<name>A0A4Y4G0D5_WEIHE</name>
<keyword evidence="8 10" id="KW-0472">Membrane</keyword>
<dbReference type="SUPFAM" id="SSF56601">
    <property type="entry name" value="beta-lactamase/transpeptidase-like"/>
    <property type="match status" value="1"/>
</dbReference>
<accession>A0A4Y4G0D5</accession>
<feature type="transmembrane region" description="Helical" evidence="10">
    <location>
        <begin position="21"/>
        <end position="41"/>
    </location>
</feature>
<evidence type="ECO:0000256" key="7">
    <source>
        <dbReference type="ARBA" id="ARBA00022989"/>
    </source>
</evidence>
<dbReference type="InterPro" id="IPR036138">
    <property type="entry name" value="PBP_dimer_sf"/>
</dbReference>
<proteinExistence type="inferred from homology"/>
<reference evidence="14 15" key="1">
    <citation type="submission" date="2016-08" db="EMBL/GenBank/DDBJ databases">
        <authorList>
            <person name="Varghese N."/>
            <person name="Submissions Spin"/>
        </authorList>
    </citation>
    <scope>NUCLEOTIDE SEQUENCE [LARGE SCALE GENOMIC DNA]</scope>
    <source>
        <strain evidence="14 15">R-53116</strain>
    </source>
</reference>
<evidence type="ECO:0000256" key="6">
    <source>
        <dbReference type="ARBA" id="ARBA00022984"/>
    </source>
</evidence>
<evidence type="ECO:0000256" key="5">
    <source>
        <dbReference type="ARBA" id="ARBA00022960"/>
    </source>
</evidence>
<keyword evidence="15" id="KW-1185">Reference proteome</keyword>